<sequence length="505" mass="54167">MPDDLTKTLLLEEAAPPNVVAEALFASVTEGVPFLHALLHAGAATEETLTRYLARAQAPALKQVLPVLELLERLPPGLPERLLAIPVRRDAITGTVDVVVADASDPHPGREISFHLRAPVRLVRAPLGAIEDALRRIRTRSREHTVAAPPLERDDEHLYDSRPRMATPPPSAYPRGRADNPYGERVPRPSRVPAVERQAHVVPAPTRLSAPVRRAGHDTPPWGTPVHNATVRAQSEAPTSRLGSEIPIPLMRRTFTAVSGGTQRPPPLRSPTESALGEGYPVDPGSLRAVVEVQNERDGGRGRSERAPAPSRYPAPASAYPTADTFIPRPPAVPGTGAFSAYTNPEPPRPIPDGGTVLAAIRNASTRDEILDLVLVGARAVALRIALFAVKRGAAVGWSCTPEFGDMGALPNVAVPLDGTTAFDTAARDDVFLGPIPYDEAHAPMLHVMHRASRDVAVIPIRVSGKPVMMIVADELGDTMLATRRIEELARAAGDAFARIVRAKR</sequence>
<dbReference type="Proteomes" id="UP000064967">
    <property type="component" value="Chromosome"/>
</dbReference>
<evidence type="ECO:0000313" key="4">
    <source>
        <dbReference type="Proteomes" id="UP000064967"/>
    </source>
</evidence>
<feature type="compositionally biased region" description="Low complexity" evidence="1">
    <location>
        <begin position="307"/>
        <end position="319"/>
    </location>
</feature>
<dbReference type="Pfam" id="PF05157">
    <property type="entry name" value="MshEN"/>
    <property type="match status" value="1"/>
</dbReference>
<proteinExistence type="predicted"/>
<feature type="domain" description="Type II secretion system protein GspE N-terminal" evidence="2">
    <location>
        <begin position="61"/>
        <end position="140"/>
    </location>
</feature>
<dbReference type="InterPro" id="IPR037257">
    <property type="entry name" value="T2SS_E_N_sf"/>
</dbReference>
<protein>
    <submittedName>
        <fullName evidence="3">FrgA</fullName>
    </submittedName>
</protein>
<accession>A0A0K1Q5M4</accession>
<dbReference type="SUPFAM" id="SSF160246">
    <property type="entry name" value="EspE N-terminal domain-like"/>
    <property type="match status" value="1"/>
</dbReference>
<dbReference type="AlphaFoldDB" id="A0A0K1Q5M4"/>
<reference evidence="3 4" key="1">
    <citation type="submission" date="2015-08" db="EMBL/GenBank/DDBJ databases">
        <authorList>
            <person name="Babu N.S."/>
            <person name="Beckwith C.J."/>
            <person name="Beseler K.G."/>
            <person name="Brison A."/>
            <person name="Carone J.V."/>
            <person name="Caskin T.P."/>
            <person name="Diamond M."/>
            <person name="Durham M.E."/>
            <person name="Foxe J.M."/>
            <person name="Go M."/>
            <person name="Henderson B.A."/>
            <person name="Jones I.B."/>
            <person name="McGettigan J.A."/>
            <person name="Micheletti S.J."/>
            <person name="Nasrallah M.E."/>
            <person name="Ortiz D."/>
            <person name="Piller C.R."/>
            <person name="Privatt S.R."/>
            <person name="Schneider S.L."/>
            <person name="Sharp S."/>
            <person name="Smith T.C."/>
            <person name="Stanton J.D."/>
            <person name="Ullery H.E."/>
            <person name="Wilson R.J."/>
            <person name="Serrano M.G."/>
            <person name="Buck G."/>
            <person name="Lee V."/>
            <person name="Wang Y."/>
            <person name="Carvalho R."/>
            <person name="Voegtly L."/>
            <person name="Shi R."/>
            <person name="Duckworth R."/>
            <person name="Johnson A."/>
            <person name="Loviza R."/>
            <person name="Walstead R."/>
            <person name="Shah Z."/>
            <person name="Kiflezghi M."/>
            <person name="Wade K."/>
            <person name="Ball S.L."/>
            <person name="Bradley K.W."/>
            <person name="Asai D.J."/>
            <person name="Bowman C.A."/>
            <person name="Russell D.A."/>
            <person name="Pope W.H."/>
            <person name="Jacobs-Sera D."/>
            <person name="Hendrix R.W."/>
            <person name="Hatfull G.F."/>
        </authorList>
    </citation>
    <scope>NUCLEOTIDE SEQUENCE [LARGE SCALE GENOMIC DNA]</scope>
    <source>
        <strain evidence="3 4">DSM 27648</strain>
    </source>
</reference>
<feature type="region of interest" description="Disordered" evidence="1">
    <location>
        <begin position="146"/>
        <end position="189"/>
    </location>
</feature>
<evidence type="ECO:0000256" key="1">
    <source>
        <dbReference type="SAM" id="MobiDB-lite"/>
    </source>
</evidence>
<dbReference type="Gene3D" id="3.30.300.160">
    <property type="entry name" value="Type II secretion system, protein E, N-terminal domain"/>
    <property type="match status" value="1"/>
</dbReference>
<evidence type="ECO:0000313" key="3">
    <source>
        <dbReference type="EMBL" id="AKV01038.1"/>
    </source>
</evidence>
<dbReference type="InterPro" id="IPR007831">
    <property type="entry name" value="T2SS_GspE_N"/>
</dbReference>
<keyword evidence="4" id="KW-1185">Reference proteome</keyword>
<dbReference type="RefSeq" id="WP_146652211.1">
    <property type="nucleotide sequence ID" value="NZ_CP012333.1"/>
</dbReference>
<gene>
    <name evidence="3" type="ORF">AKJ09_07701</name>
</gene>
<organism evidence="3 4">
    <name type="scientific">Labilithrix luteola</name>
    <dbReference type="NCBI Taxonomy" id="1391654"/>
    <lineage>
        <taxon>Bacteria</taxon>
        <taxon>Pseudomonadati</taxon>
        <taxon>Myxococcota</taxon>
        <taxon>Polyangia</taxon>
        <taxon>Polyangiales</taxon>
        <taxon>Labilitrichaceae</taxon>
        <taxon>Labilithrix</taxon>
    </lineage>
</organism>
<dbReference type="KEGG" id="llu:AKJ09_07701"/>
<dbReference type="EMBL" id="CP012333">
    <property type="protein sequence ID" value="AKV01038.1"/>
    <property type="molecule type" value="Genomic_DNA"/>
</dbReference>
<feature type="region of interest" description="Disordered" evidence="1">
    <location>
        <begin position="258"/>
        <end position="319"/>
    </location>
</feature>
<feature type="compositionally biased region" description="Basic and acidic residues" evidence="1">
    <location>
        <begin position="146"/>
        <end position="163"/>
    </location>
</feature>
<evidence type="ECO:0000259" key="2">
    <source>
        <dbReference type="Pfam" id="PF05157"/>
    </source>
</evidence>
<name>A0A0K1Q5M4_9BACT</name>
<dbReference type="OrthoDB" id="5499273at2"/>
<feature type="compositionally biased region" description="Basic and acidic residues" evidence="1">
    <location>
        <begin position="294"/>
        <end position="306"/>
    </location>
</feature>
<dbReference type="STRING" id="1391654.AKJ09_07701"/>